<dbReference type="Gene3D" id="2.70.150.10">
    <property type="entry name" value="Calcium-transporting ATPase, cytoplasmic transduction domain A"/>
    <property type="match status" value="1"/>
</dbReference>
<evidence type="ECO:0000313" key="9">
    <source>
        <dbReference type="Proteomes" id="UP000515928"/>
    </source>
</evidence>
<dbReference type="SUPFAM" id="SSF81665">
    <property type="entry name" value="Calcium ATPase, transmembrane domain M"/>
    <property type="match status" value="1"/>
</dbReference>
<evidence type="ECO:0000256" key="6">
    <source>
        <dbReference type="SAM" id="Phobius"/>
    </source>
</evidence>
<feature type="transmembrane region" description="Helical" evidence="6">
    <location>
        <begin position="252"/>
        <end position="270"/>
    </location>
</feature>
<dbReference type="PROSITE" id="PS01229">
    <property type="entry name" value="COF_2"/>
    <property type="match status" value="1"/>
</dbReference>
<feature type="transmembrane region" description="Helical" evidence="6">
    <location>
        <begin position="613"/>
        <end position="633"/>
    </location>
</feature>
<dbReference type="InterPro" id="IPR036412">
    <property type="entry name" value="HAD-like_sf"/>
</dbReference>
<dbReference type="NCBIfam" id="TIGR01494">
    <property type="entry name" value="ATPase_P-type"/>
    <property type="match status" value="2"/>
</dbReference>
<feature type="transmembrane region" description="Helical" evidence="6">
    <location>
        <begin position="50"/>
        <end position="77"/>
    </location>
</feature>
<evidence type="ECO:0000256" key="4">
    <source>
        <dbReference type="ARBA" id="ARBA00022989"/>
    </source>
</evidence>
<proteinExistence type="predicted"/>
<gene>
    <name evidence="8" type="ORF">H9L01_09130</name>
</gene>
<dbReference type="SUPFAM" id="SSF56784">
    <property type="entry name" value="HAD-like"/>
    <property type="match status" value="1"/>
</dbReference>
<dbReference type="EMBL" id="CP060715">
    <property type="protein sequence ID" value="QNN60520.1"/>
    <property type="molecule type" value="Genomic_DNA"/>
</dbReference>
<comment type="subcellular location">
    <subcellularLocation>
        <location evidence="1">Membrane</location>
        <topology evidence="1">Multi-pass membrane protein</topology>
    </subcellularLocation>
</comment>
<dbReference type="Gene3D" id="3.40.1110.10">
    <property type="entry name" value="Calcium-transporting ATPase, cytoplasmic domain N"/>
    <property type="match status" value="1"/>
</dbReference>
<dbReference type="RefSeq" id="WP_187533648.1">
    <property type="nucleotide sequence ID" value="NZ_CBCSHU010000010.1"/>
</dbReference>
<evidence type="ECO:0000313" key="8">
    <source>
        <dbReference type="EMBL" id="QNN60520.1"/>
    </source>
</evidence>
<dbReference type="PRINTS" id="PR00121">
    <property type="entry name" value="NAKATPASE"/>
</dbReference>
<protein>
    <submittedName>
        <fullName evidence="8">HAD-IC family P-type ATPase</fullName>
    </submittedName>
</protein>
<name>A0A7G9RY45_9FIRM</name>
<feature type="transmembrane region" description="Helical" evidence="6">
    <location>
        <begin position="736"/>
        <end position="754"/>
    </location>
</feature>
<sequence>MESKHRGLTQQQVQEQIDLGHVNTIPKQKNKSDLQIVLGHTFNLFNLYNVIIAGFLIAVQEYLSVFFLNVIIMNIGIRSYQEIRSKKIVENLNILIAADTKVIRDGKLIKISPEEVVLGDYLYLQIGDQVAADSVVVEDNVEMNESLLTGESEAVMKYPGSELLSGSFVTSGTCVAQVVRVGKDSFAQKITVEARQHEPVKSELMEAFMRVTRWCVRIVLPIGIILVFQSMVIRGESLRFTVLSTSTVLLGLLPKGLILLTSLSFGVSVFRLGKQRTLVQEIYSIETLSKVDVLCIDKTGTLTKGEMAVEKIINVESLESVSDMMSRYMSNTRDTDFTTLAMKKYVETDHTSEPSHTTPFSSSRKWGSMCFDDLGTIFVGAPEFLIPNYILPDEALNYQSQGARVLLLAFTPEFIRSTDKPTSLKPYGVIIISDPIREDVYDALDFFKNNEVIVKVISGDNIKTLTAVASKTGIINGHRAYDVSECTTDEELEYAVMNYNVIGRASPYQKQTMVKLLQKNGERVAMVGDGVNDVLALRSADCSIAMGGGSEAARQAAQIILLDNEFKTMVDVVMEGRLVTNNISRSASMYYLGTLLTFLLAIVSIVMNTSYPFTPLQISVMSMFVEGMPSTFVTFESNYTKPKGNIMVEICRNIIPNGMTMATLFVIILLLPLPLPVRHTMIYFVTVYLSFMLVVRAFHPMDLKRVGVLLLSSFCLISVCYVFYRQLMLVHLNPIETQLCIALTALSTVILLLYHKVFESYLKTKNYFQ</sequence>
<dbReference type="SUPFAM" id="SSF81653">
    <property type="entry name" value="Calcium ATPase, transduction domain A"/>
    <property type="match status" value="1"/>
</dbReference>
<dbReference type="GO" id="GO:0016887">
    <property type="term" value="F:ATP hydrolysis activity"/>
    <property type="evidence" value="ECO:0007669"/>
    <property type="project" value="InterPro"/>
</dbReference>
<dbReference type="SFLD" id="SFLDG00002">
    <property type="entry name" value="C1.7:_P-type_atpase_like"/>
    <property type="match status" value="1"/>
</dbReference>
<feature type="transmembrane region" description="Helical" evidence="6">
    <location>
        <begin position="706"/>
        <end position="724"/>
    </location>
</feature>
<dbReference type="InterPro" id="IPR008250">
    <property type="entry name" value="ATPase_P-typ_transduc_dom_A_sf"/>
</dbReference>
<accession>A0A7G9RY45</accession>
<feature type="transmembrane region" description="Helical" evidence="6">
    <location>
        <begin position="654"/>
        <end position="675"/>
    </location>
</feature>
<dbReference type="InterPro" id="IPR023299">
    <property type="entry name" value="ATPase_P-typ_cyto_dom_N"/>
</dbReference>
<keyword evidence="9" id="KW-1185">Reference proteome</keyword>
<dbReference type="PROSITE" id="PS00154">
    <property type="entry name" value="ATPASE_E1_E2"/>
    <property type="match status" value="1"/>
</dbReference>
<dbReference type="SFLD" id="SFLDF00027">
    <property type="entry name" value="p-type_atpase"/>
    <property type="match status" value="1"/>
</dbReference>
<dbReference type="GO" id="GO:0016020">
    <property type="term" value="C:membrane"/>
    <property type="evidence" value="ECO:0007669"/>
    <property type="project" value="UniProtKB-SubCell"/>
</dbReference>
<evidence type="ECO:0000256" key="3">
    <source>
        <dbReference type="ARBA" id="ARBA00022967"/>
    </source>
</evidence>
<feature type="transmembrane region" description="Helical" evidence="6">
    <location>
        <begin position="681"/>
        <end position="699"/>
    </location>
</feature>
<evidence type="ECO:0000256" key="5">
    <source>
        <dbReference type="ARBA" id="ARBA00023136"/>
    </source>
</evidence>
<dbReference type="SFLD" id="SFLDS00003">
    <property type="entry name" value="Haloacid_Dehalogenase"/>
    <property type="match status" value="1"/>
</dbReference>
<dbReference type="InterPro" id="IPR059000">
    <property type="entry name" value="ATPase_P-type_domA"/>
</dbReference>
<feature type="domain" description="P-type ATPase A" evidence="7">
    <location>
        <begin position="96"/>
        <end position="191"/>
    </location>
</feature>
<keyword evidence="3" id="KW-1278">Translocase</keyword>
<evidence type="ECO:0000256" key="2">
    <source>
        <dbReference type="ARBA" id="ARBA00022692"/>
    </source>
</evidence>
<dbReference type="Pfam" id="PF00122">
    <property type="entry name" value="E1-E2_ATPase"/>
    <property type="match status" value="1"/>
</dbReference>
<evidence type="ECO:0000259" key="7">
    <source>
        <dbReference type="Pfam" id="PF00122"/>
    </source>
</evidence>
<keyword evidence="2 6" id="KW-0812">Transmembrane</keyword>
<dbReference type="Proteomes" id="UP000515928">
    <property type="component" value="Chromosome"/>
</dbReference>
<feature type="transmembrane region" description="Helical" evidence="6">
    <location>
        <begin position="589"/>
        <end position="607"/>
    </location>
</feature>
<reference evidence="8 9" key="1">
    <citation type="submission" date="2020-08" db="EMBL/GenBank/DDBJ databases">
        <title>Genome sequence of Erysipelothrix inopinata DSM 15511T.</title>
        <authorList>
            <person name="Hyun D.-W."/>
            <person name="Bae J.-W."/>
        </authorList>
    </citation>
    <scope>NUCLEOTIDE SEQUENCE [LARGE SCALE GENOMIC DNA]</scope>
    <source>
        <strain evidence="8 9">DSM 15511</strain>
    </source>
</reference>
<dbReference type="InterPro" id="IPR001757">
    <property type="entry name" value="P_typ_ATPase"/>
</dbReference>
<evidence type="ECO:0000256" key="1">
    <source>
        <dbReference type="ARBA" id="ARBA00004141"/>
    </source>
</evidence>
<dbReference type="AlphaFoldDB" id="A0A7G9RY45"/>
<keyword evidence="5 6" id="KW-0472">Membrane</keyword>
<dbReference type="Pfam" id="PF00702">
    <property type="entry name" value="Hydrolase"/>
    <property type="match status" value="1"/>
</dbReference>
<dbReference type="InterPro" id="IPR023298">
    <property type="entry name" value="ATPase_P-typ_TM_dom_sf"/>
</dbReference>
<keyword evidence="4 6" id="KW-1133">Transmembrane helix</keyword>
<dbReference type="GO" id="GO:0005524">
    <property type="term" value="F:ATP binding"/>
    <property type="evidence" value="ECO:0007669"/>
    <property type="project" value="InterPro"/>
</dbReference>
<dbReference type="InterPro" id="IPR044492">
    <property type="entry name" value="P_typ_ATPase_HD_dom"/>
</dbReference>
<dbReference type="Gene3D" id="1.20.1110.10">
    <property type="entry name" value="Calcium-transporting ATPase, transmembrane domain"/>
    <property type="match status" value="1"/>
</dbReference>
<feature type="transmembrane region" description="Helical" evidence="6">
    <location>
        <begin position="214"/>
        <end position="232"/>
    </location>
</feature>
<dbReference type="PRINTS" id="PR00119">
    <property type="entry name" value="CATATPASE"/>
</dbReference>
<dbReference type="Gene3D" id="3.40.50.1000">
    <property type="entry name" value="HAD superfamily/HAD-like"/>
    <property type="match status" value="1"/>
</dbReference>
<dbReference type="InterPro" id="IPR018303">
    <property type="entry name" value="ATPase_P-typ_P_site"/>
</dbReference>
<dbReference type="KEGG" id="eio:H9L01_09130"/>
<dbReference type="PANTHER" id="PTHR42861">
    <property type="entry name" value="CALCIUM-TRANSPORTING ATPASE"/>
    <property type="match status" value="1"/>
</dbReference>
<dbReference type="InterPro" id="IPR023214">
    <property type="entry name" value="HAD_sf"/>
</dbReference>
<organism evidence="8 9">
    <name type="scientific">Erysipelothrix inopinata</name>
    <dbReference type="NCBI Taxonomy" id="225084"/>
    <lineage>
        <taxon>Bacteria</taxon>
        <taxon>Bacillati</taxon>
        <taxon>Bacillota</taxon>
        <taxon>Erysipelotrichia</taxon>
        <taxon>Erysipelotrichales</taxon>
        <taxon>Erysipelotrichaceae</taxon>
        <taxon>Erysipelothrix</taxon>
    </lineage>
</organism>